<dbReference type="AlphaFoldDB" id="A0A8K0RNH1"/>
<name>A0A8K0RNH1_9HYPO</name>
<accession>A0A8K0RNH1</accession>
<evidence type="ECO:0000313" key="2">
    <source>
        <dbReference type="Proteomes" id="UP000813427"/>
    </source>
</evidence>
<organism evidence="1 2">
    <name type="scientific">Fusarium tricinctum</name>
    <dbReference type="NCBI Taxonomy" id="61284"/>
    <lineage>
        <taxon>Eukaryota</taxon>
        <taxon>Fungi</taxon>
        <taxon>Dikarya</taxon>
        <taxon>Ascomycota</taxon>
        <taxon>Pezizomycotina</taxon>
        <taxon>Sordariomycetes</taxon>
        <taxon>Hypocreomycetidae</taxon>
        <taxon>Hypocreales</taxon>
        <taxon>Nectriaceae</taxon>
        <taxon>Fusarium</taxon>
        <taxon>Fusarium tricinctum species complex</taxon>
    </lineage>
</organism>
<dbReference type="EMBL" id="JAGPXF010000008">
    <property type="protein sequence ID" value="KAH7232834.1"/>
    <property type="molecule type" value="Genomic_DNA"/>
</dbReference>
<keyword evidence="2" id="KW-1185">Reference proteome</keyword>
<protein>
    <submittedName>
        <fullName evidence="1">Uncharacterized protein</fullName>
    </submittedName>
</protein>
<proteinExistence type="predicted"/>
<gene>
    <name evidence="1" type="ORF">BKA59DRAFT_408087</name>
</gene>
<reference evidence="1" key="1">
    <citation type="journal article" date="2021" name="Nat. Commun.">
        <title>Genetic determinants of endophytism in the Arabidopsis root mycobiome.</title>
        <authorList>
            <person name="Mesny F."/>
            <person name="Miyauchi S."/>
            <person name="Thiergart T."/>
            <person name="Pickel B."/>
            <person name="Atanasova L."/>
            <person name="Karlsson M."/>
            <person name="Huettel B."/>
            <person name="Barry K.W."/>
            <person name="Haridas S."/>
            <person name="Chen C."/>
            <person name="Bauer D."/>
            <person name="Andreopoulos W."/>
            <person name="Pangilinan J."/>
            <person name="LaButti K."/>
            <person name="Riley R."/>
            <person name="Lipzen A."/>
            <person name="Clum A."/>
            <person name="Drula E."/>
            <person name="Henrissat B."/>
            <person name="Kohler A."/>
            <person name="Grigoriev I.V."/>
            <person name="Martin F.M."/>
            <person name="Hacquard S."/>
        </authorList>
    </citation>
    <scope>NUCLEOTIDE SEQUENCE</scope>
    <source>
        <strain evidence="1">MPI-SDFR-AT-0068</strain>
    </source>
</reference>
<sequence length="122" mass="13870">MSDKIPVQYSVDLSTNPSLWTDPNQPESGFRDVSKIDVIFININATSNFRFLRTGTNESIHHAITQVTKHIARGLYQVISMNASDYSCVVVFSTEKSREELMWKNGFPWDNENNGQTEVVLT</sequence>
<evidence type="ECO:0000313" key="1">
    <source>
        <dbReference type="EMBL" id="KAH7232834.1"/>
    </source>
</evidence>
<dbReference type="OrthoDB" id="5214444at2759"/>
<comment type="caution">
    <text evidence="1">The sequence shown here is derived from an EMBL/GenBank/DDBJ whole genome shotgun (WGS) entry which is preliminary data.</text>
</comment>
<dbReference type="Proteomes" id="UP000813427">
    <property type="component" value="Unassembled WGS sequence"/>
</dbReference>